<dbReference type="Gene3D" id="3.40.50.300">
    <property type="entry name" value="P-loop containing nucleotide triphosphate hydrolases"/>
    <property type="match status" value="1"/>
</dbReference>
<dbReference type="InterPro" id="IPR005702">
    <property type="entry name" value="Wzc-like_C"/>
</dbReference>
<dbReference type="InterPro" id="IPR027417">
    <property type="entry name" value="P-loop_NTPase"/>
</dbReference>
<evidence type="ECO:0000256" key="2">
    <source>
        <dbReference type="ARBA" id="ARBA00011903"/>
    </source>
</evidence>
<dbReference type="CDD" id="cd05387">
    <property type="entry name" value="BY-kinase"/>
    <property type="match status" value="1"/>
</dbReference>
<proteinExistence type="inferred from homology"/>
<keyword evidence="6" id="KW-0067">ATP-binding</keyword>
<dbReference type="Proteomes" id="UP000656077">
    <property type="component" value="Unassembled WGS sequence"/>
</dbReference>
<dbReference type="PANTHER" id="PTHR32309">
    <property type="entry name" value="TYROSINE-PROTEIN KINASE"/>
    <property type="match status" value="1"/>
</dbReference>
<evidence type="ECO:0000256" key="1">
    <source>
        <dbReference type="ARBA" id="ARBA00007316"/>
    </source>
</evidence>
<dbReference type="AlphaFoldDB" id="A0A964RME3"/>
<comment type="caution">
    <text evidence="10">The sequence shown here is derived from an EMBL/GenBank/DDBJ whole genome shotgun (WGS) entry which is preliminary data.</text>
</comment>
<dbReference type="EC" id="2.7.10.2" evidence="2"/>
<name>A0A964RME3_9CLOT</name>
<evidence type="ECO:0000259" key="9">
    <source>
        <dbReference type="Pfam" id="PF13614"/>
    </source>
</evidence>
<dbReference type="FunFam" id="3.40.50.300:FF:000527">
    <property type="entry name" value="Tyrosine-protein kinase etk"/>
    <property type="match status" value="1"/>
</dbReference>
<dbReference type="InterPro" id="IPR025669">
    <property type="entry name" value="AAA_dom"/>
</dbReference>
<dbReference type="RefSeq" id="WP_160359172.1">
    <property type="nucleotide sequence ID" value="NZ_WSRQ01000014.1"/>
</dbReference>
<evidence type="ECO:0000313" key="10">
    <source>
        <dbReference type="EMBL" id="MVX64175.1"/>
    </source>
</evidence>
<dbReference type="PANTHER" id="PTHR32309:SF13">
    <property type="entry name" value="FERRIC ENTEROBACTIN TRANSPORT PROTEIN FEPE"/>
    <property type="match status" value="1"/>
</dbReference>
<feature type="domain" description="AAA" evidence="9">
    <location>
        <begin position="50"/>
        <end position="198"/>
    </location>
</feature>
<evidence type="ECO:0000256" key="3">
    <source>
        <dbReference type="ARBA" id="ARBA00022679"/>
    </source>
</evidence>
<evidence type="ECO:0000313" key="11">
    <source>
        <dbReference type="Proteomes" id="UP000656077"/>
    </source>
</evidence>
<dbReference type="InterPro" id="IPR050445">
    <property type="entry name" value="Bact_polysacc_biosynth/exp"/>
</dbReference>
<sequence length="241" mass="26584">MFKTKRLHKAVANQEYKGFVVEKKPKSIVSEAYRTLRTNVQYSSFDKAIKTIVVTSAEAAEGKSTVSGNLALSFAQNDKKVIIVDCDLRKPSVHKNFKISNLSGLSEVLIGKENIEDVIQNRNGNLDILTSGKIPPNPSEMLSSVSMTNLIEKLREKYDIVILDSAPLQAVTDAQILSTKADGTILVIRAQRTSRDSVIEAKNLLTKVGANILGTVLHAVENTRGKYYYYYGSSDESKEAK</sequence>
<dbReference type="GO" id="GO:0005524">
    <property type="term" value="F:ATP binding"/>
    <property type="evidence" value="ECO:0007669"/>
    <property type="project" value="UniProtKB-KW"/>
</dbReference>
<keyword evidence="5" id="KW-0418">Kinase</keyword>
<protein>
    <recommendedName>
        <fullName evidence="2">non-specific protein-tyrosine kinase</fullName>
        <ecNumber evidence="2">2.7.10.2</ecNumber>
    </recommendedName>
</protein>
<dbReference type="SUPFAM" id="SSF52540">
    <property type="entry name" value="P-loop containing nucleoside triphosphate hydrolases"/>
    <property type="match status" value="1"/>
</dbReference>
<comment type="catalytic activity">
    <reaction evidence="8">
        <text>L-tyrosyl-[protein] + ATP = O-phospho-L-tyrosyl-[protein] + ADP + H(+)</text>
        <dbReference type="Rhea" id="RHEA:10596"/>
        <dbReference type="Rhea" id="RHEA-COMP:10136"/>
        <dbReference type="Rhea" id="RHEA-COMP:20101"/>
        <dbReference type="ChEBI" id="CHEBI:15378"/>
        <dbReference type="ChEBI" id="CHEBI:30616"/>
        <dbReference type="ChEBI" id="CHEBI:46858"/>
        <dbReference type="ChEBI" id="CHEBI:61978"/>
        <dbReference type="ChEBI" id="CHEBI:456216"/>
        <dbReference type="EC" id="2.7.10.2"/>
    </reaction>
</comment>
<organism evidence="10 11">
    <name type="scientific">Clostridium chromiireducens</name>
    <dbReference type="NCBI Taxonomy" id="225345"/>
    <lineage>
        <taxon>Bacteria</taxon>
        <taxon>Bacillati</taxon>
        <taxon>Bacillota</taxon>
        <taxon>Clostridia</taxon>
        <taxon>Eubacteriales</taxon>
        <taxon>Clostridiaceae</taxon>
        <taxon>Clostridium</taxon>
    </lineage>
</organism>
<comment type="similarity">
    <text evidence="1">Belongs to the CpsD/CapB family.</text>
</comment>
<reference evidence="10" key="1">
    <citation type="submission" date="2019-12" db="EMBL/GenBank/DDBJ databases">
        <title>Microbes associate with the intestines of laboratory mice.</title>
        <authorList>
            <person name="Navarre W."/>
            <person name="Wong E."/>
        </authorList>
    </citation>
    <scope>NUCLEOTIDE SEQUENCE</scope>
    <source>
        <strain evidence="10">NM79_F5</strain>
    </source>
</reference>
<gene>
    <name evidence="10" type="ORF">GKZ28_10785</name>
</gene>
<evidence type="ECO:0000256" key="7">
    <source>
        <dbReference type="ARBA" id="ARBA00023137"/>
    </source>
</evidence>
<dbReference type="EMBL" id="WSRQ01000014">
    <property type="protein sequence ID" value="MVX64175.1"/>
    <property type="molecule type" value="Genomic_DNA"/>
</dbReference>
<evidence type="ECO:0000256" key="8">
    <source>
        <dbReference type="ARBA" id="ARBA00051245"/>
    </source>
</evidence>
<dbReference type="GO" id="GO:0042802">
    <property type="term" value="F:identical protein binding"/>
    <property type="evidence" value="ECO:0007669"/>
    <property type="project" value="UniProtKB-ARBA"/>
</dbReference>
<keyword evidence="3 10" id="KW-0808">Transferase</keyword>
<dbReference type="NCBIfam" id="TIGR01007">
    <property type="entry name" value="eps_fam"/>
    <property type="match status" value="1"/>
</dbReference>
<evidence type="ECO:0000256" key="5">
    <source>
        <dbReference type="ARBA" id="ARBA00022777"/>
    </source>
</evidence>
<evidence type="ECO:0000256" key="6">
    <source>
        <dbReference type="ARBA" id="ARBA00022840"/>
    </source>
</evidence>
<keyword evidence="4" id="KW-0547">Nucleotide-binding</keyword>
<dbReference type="GO" id="GO:0005886">
    <property type="term" value="C:plasma membrane"/>
    <property type="evidence" value="ECO:0007669"/>
    <property type="project" value="TreeGrafter"/>
</dbReference>
<dbReference type="GO" id="GO:0004715">
    <property type="term" value="F:non-membrane spanning protein tyrosine kinase activity"/>
    <property type="evidence" value="ECO:0007669"/>
    <property type="project" value="UniProtKB-EC"/>
</dbReference>
<accession>A0A964RME3</accession>
<dbReference type="Pfam" id="PF13614">
    <property type="entry name" value="AAA_31"/>
    <property type="match status" value="1"/>
</dbReference>
<evidence type="ECO:0000256" key="4">
    <source>
        <dbReference type="ARBA" id="ARBA00022741"/>
    </source>
</evidence>
<keyword evidence="7" id="KW-0829">Tyrosine-protein kinase</keyword>